<keyword evidence="2" id="KW-1185">Reference proteome</keyword>
<proteinExistence type="predicted"/>
<evidence type="ECO:0000313" key="1">
    <source>
        <dbReference type="EMBL" id="MCD7446258.1"/>
    </source>
</evidence>
<protein>
    <submittedName>
        <fullName evidence="1">Uncharacterized protein</fullName>
    </submittedName>
</protein>
<name>A0ABS8RHF5_DATST</name>
<organism evidence="1 2">
    <name type="scientific">Datura stramonium</name>
    <name type="common">Jimsonweed</name>
    <name type="synonym">Common thornapple</name>
    <dbReference type="NCBI Taxonomy" id="4076"/>
    <lineage>
        <taxon>Eukaryota</taxon>
        <taxon>Viridiplantae</taxon>
        <taxon>Streptophyta</taxon>
        <taxon>Embryophyta</taxon>
        <taxon>Tracheophyta</taxon>
        <taxon>Spermatophyta</taxon>
        <taxon>Magnoliopsida</taxon>
        <taxon>eudicotyledons</taxon>
        <taxon>Gunneridae</taxon>
        <taxon>Pentapetalae</taxon>
        <taxon>asterids</taxon>
        <taxon>lamiids</taxon>
        <taxon>Solanales</taxon>
        <taxon>Solanaceae</taxon>
        <taxon>Solanoideae</taxon>
        <taxon>Datureae</taxon>
        <taxon>Datura</taxon>
    </lineage>
</organism>
<reference evidence="1 2" key="1">
    <citation type="journal article" date="2021" name="BMC Genomics">
        <title>Datura genome reveals duplications of psychoactive alkaloid biosynthetic genes and high mutation rate following tissue culture.</title>
        <authorList>
            <person name="Rajewski A."/>
            <person name="Carter-House D."/>
            <person name="Stajich J."/>
            <person name="Litt A."/>
        </authorList>
    </citation>
    <scope>NUCLEOTIDE SEQUENCE [LARGE SCALE GENOMIC DNA]</scope>
    <source>
        <strain evidence="1">AR-01</strain>
    </source>
</reference>
<accession>A0ABS8RHF5</accession>
<evidence type="ECO:0000313" key="2">
    <source>
        <dbReference type="Proteomes" id="UP000823775"/>
    </source>
</evidence>
<gene>
    <name evidence="1" type="ORF">HAX54_048456</name>
</gene>
<dbReference type="EMBL" id="JACEIK010000008">
    <property type="protein sequence ID" value="MCD7446258.1"/>
    <property type="molecule type" value="Genomic_DNA"/>
</dbReference>
<dbReference type="Proteomes" id="UP000823775">
    <property type="component" value="Unassembled WGS sequence"/>
</dbReference>
<comment type="caution">
    <text evidence="1">The sequence shown here is derived from an EMBL/GenBank/DDBJ whole genome shotgun (WGS) entry which is preliminary data.</text>
</comment>
<feature type="non-terminal residue" evidence="1">
    <location>
        <position position="60"/>
    </location>
</feature>
<sequence length="60" mass="6783">MDALLYFYGALKSQTLQRRHGHCWLPLPQFKTMQHSLAVGGNKISSTRSESWPLHADLTG</sequence>